<feature type="region of interest" description="Disordered" evidence="7">
    <location>
        <begin position="265"/>
        <end position="306"/>
    </location>
</feature>
<organism evidence="9 10">
    <name type="scientific">Candidatus Methylobacter titanis</name>
    <dbReference type="NCBI Taxonomy" id="3053457"/>
    <lineage>
        <taxon>Bacteria</taxon>
        <taxon>Pseudomonadati</taxon>
        <taxon>Pseudomonadota</taxon>
        <taxon>Gammaproteobacteria</taxon>
        <taxon>Methylococcales</taxon>
        <taxon>Methylococcaceae</taxon>
        <taxon>Methylobacter</taxon>
    </lineage>
</organism>
<dbReference type="PROSITE" id="PS51007">
    <property type="entry name" value="CYTC"/>
    <property type="match status" value="1"/>
</dbReference>
<protein>
    <recommendedName>
        <fullName evidence="8">Cytochrome c domain-containing protein</fullName>
    </recommendedName>
</protein>
<evidence type="ECO:0000256" key="2">
    <source>
        <dbReference type="ARBA" id="ARBA00022723"/>
    </source>
</evidence>
<dbReference type="EMBL" id="JAQSDF010000002">
    <property type="protein sequence ID" value="MDI1229777.1"/>
    <property type="molecule type" value="Genomic_DNA"/>
</dbReference>
<feature type="region of interest" description="Disordered" evidence="7">
    <location>
        <begin position="23"/>
        <end position="42"/>
    </location>
</feature>
<evidence type="ECO:0000256" key="3">
    <source>
        <dbReference type="ARBA" id="ARBA00022729"/>
    </source>
</evidence>
<comment type="caution">
    <text evidence="9">The sequence shown here is derived from an EMBL/GenBank/DDBJ whole genome shotgun (WGS) entry which is preliminary data.</text>
</comment>
<proteinExistence type="predicted"/>
<evidence type="ECO:0000313" key="10">
    <source>
        <dbReference type="Proteomes" id="UP001160519"/>
    </source>
</evidence>
<dbReference type="GO" id="GO:0004130">
    <property type="term" value="F:cytochrome-c peroxidase activity"/>
    <property type="evidence" value="ECO:0007669"/>
    <property type="project" value="TreeGrafter"/>
</dbReference>
<dbReference type="AlphaFoldDB" id="A0AA43TK95"/>
<evidence type="ECO:0000256" key="1">
    <source>
        <dbReference type="ARBA" id="ARBA00022617"/>
    </source>
</evidence>
<gene>
    <name evidence="9" type="ORF">PSU93_01330</name>
</gene>
<sequence length="468" mass="50276">MNAYDLGRWASLTGLVILLSACETPTPPTSEPPPPPPPKQVGDPLVIKGRELFFKETFNGNGRTCGTCHREDHNLTIDAAFIATLPKNDPLFVAEFNPALAKNFENPKLMREFGLILENQDGPDTFNMRSVPHVFAQRVSIASNPNNRFHCFSDTQCPRTGWSGDGAPGTQDLKAFATGAVIQHFTKSLSRVVGVDFRLPTEAELIAMEAYQLSEGRQEDLQLPLPLKSVVAAKGQEIFNSPTQGKCAFCHFNAGANVGPGSPLGQGNLNFNTGVQDLPDQPEDLAGEPNNKDDGLGTPGDGTFNTPSLVEAADTGPFFHNHSVATIEGAVAFYNGDAFNNSPAGQAIRGGASKAINLDATQMVSVAAFLRVINALHNIDELDDMLGAVARNEYLDGEHPEQVIKRSLNDIDDAIMALAGGSLHPDAVSDFKETRALVEEAVQYPSRRIKLAARAQTVIARAKSHIVS</sequence>
<dbReference type="PANTHER" id="PTHR30600">
    <property type="entry name" value="CYTOCHROME C PEROXIDASE-RELATED"/>
    <property type="match status" value="1"/>
</dbReference>
<accession>A0AA43TK95</accession>
<evidence type="ECO:0000313" key="9">
    <source>
        <dbReference type="EMBL" id="MDI1229777.1"/>
    </source>
</evidence>
<dbReference type="SUPFAM" id="SSF46626">
    <property type="entry name" value="Cytochrome c"/>
    <property type="match status" value="1"/>
</dbReference>
<keyword evidence="10" id="KW-1185">Reference proteome</keyword>
<evidence type="ECO:0000256" key="4">
    <source>
        <dbReference type="ARBA" id="ARBA00023002"/>
    </source>
</evidence>
<evidence type="ECO:0000259" key="8">
    <source>
        <dbReference type="PROSITE" id="PS51007"/>
    </source>
</evidence>
<dbReference type="GO" id="GO:0009055">
    <property type="term" value="F:electron transfer activity"/>
    <property type="evidence" value="ECO:0007669"/>
    <property type="project" value="InterPro"/>
</dbReference>
<dbReference type="InterPro" id="IPR036909">
    <property type="entry name" value="Cyt_c-like_dom_sf"/>
</dbReference>
<evidence type="ECO:0000256" key="6">
    <source>
        <dbReference type="PROSITE-ProRule" id="PRU00433"/>
    </source>
</evidence>
<keyword evidence="5 6" id="KW-0408">Iron</keyword>
<keyword evidence="2 6" id="KW-0479">Metal-binding</keyword>
<dbReference type="InterPro" id="IPR051395">
    <property type="entry name" value="Cytochrome_c_Peroxidase/MauG"/>
</dbReference>
<dbReference type="Gene3D" id="1.10.760.10">
    <property type="entry name" value="Cytochrome c-like domain"/>
    <property type="match status" value="1"/>
</dbReference>
<keyword evidence="1 6" id="KW-0349">Heme</keyword>
<keyword evidence="4" id="KW-0560">Oxidoreductase</keyword>
<evidence type="ECO:0000256" key="7">
    <source>
        <dbReference type="SAM" id="MobiDB-lite"/>
    </source>
</evidence>
<dbReference type="InterPro" id="IPR009056">
    <property type="entry name" value="Cyt_c-like_dom"/>
</dbReference>
<evidence type="ECO:0000256" key="5">
    <source>
        <dbReference type="ARBA" id="ARBA00023004"/>
    </source>
</evidence>
<dbReference type="PANTHER" id="PTHR30600:SF10">
    <property type="entry name" value="BLL6722 PROTEIN"/>
    <property type="match status" value="1"/>
</dbReference>
<dbReference type="GO" id="GO:0020037">
    <property type="term" value="F:heme binding"/>
    <property type="evidence" value="ECO:0007669"/>
    <property type="project" value="InterPro"/>
</dbReference>
<feature type="domain" description="Cytochrome c" evidence="8">
    <location>
        <begin position="230"/>
        <end position="374"/>
    </location>
</feature>
<keyword evidence="3" id="KW-0732">Signal</keyword>
<name>A0AA43TK95_9GAMM</name>
<dbReference type="GO" id="GO:0046872">
    <property type="term" value="F:metal ion binding"/>
    <property type="evidence" value="ECO:0007669"/>
    <property type="project" value="UniProtKB-KW"/>
</dbReference>
<reference evidence="9" key="1">
    <citation type="submission" date="2023-01" db="EMBL/GenBank/DDBJ databases">
        <title>Biogeochemical cycle of methane in antarctic sediments.</title>
        <authorList>
            <person name="Roldan D.M."/>
            <person name="Menes R.J."/>
        </authorList>
    </citation>
    <scope>NUCLEOTIDE SEQUENCE [LARGE SCALE GENOMIC DNA]</scope>
    <source>
        <strain evidence="9">K-2018 MAG008</strain>
    </source>
</reference>
<feature type="compositionally biased region" description="Polar residues" evidence="7">
    <location>
        <begin position="265"/>
        <end position="275"/>
    </location>
</feature>
<dbReference type="Proteomes" id="UP001160519">
    <property type="component" value="Unassembled WGS sequence"/>
</dbReference>
<feature type="compositionally biased region" description="Pro residues" evidence="7">
    <location>
        <begin position="25"/>
        <end position="39"/>
    </location>
</feature>